<dbReference type="InterPro" id="IPR016117">
    <property type="entry name" value="ArgJ-like_dom_sf"/>
</dbReference>
<dbReference type="PANTHER" id="PTHR36512">
    <property type="entry name" value="D-AMINOPEPTIDASE"/>
    <property type="match status" value="1"/>
</dbReference>
<dbReference type="GO" id="GO:0004177">
    <property type="term" value="F:aminopeptidase activity"/>
    <property type="evidence" value="ECO:0007669"/>
    <property type="project" value="UniProtKB-KW"/>
</dbReference>
<proteinExistence type="inferred from homology"/>
<dbReference type="EC" id="3.4.11.19" evidence="3"/>
<reference evidence="3 4" key="1">
    <citation type="submission" date="2023-07" db="EMBL/GenBank/DDBJ databases">
        <title>Genomic Encyclopedia of Type Strains, Phase IV (KMG-IV): sequencing the most valuable type-strain genomes for metagenomic binning, comparative biology and taxonomic classification.</title>
        <authorList>
            <person name="Goeker M."/>
        </authorList>
    </citation>
    <scope>NUCLEOTIDE SEQUENCE [LARGE SCALE GENOMIC DNA]</scope>
    <source>
        <strain evidence="3 4">DSM 23837</strain>
    </source>
</reference>
<dbReference type="Proteomes" id="UP001223586">
    <property type="component" value="Unassembled WGS sequence"/>
</dbReference>
<feature type="region of interest" description="Disordered" evidence="2">
    <location>
        <begin position="333"/>
        <end position="353"/>
    </location>
</feature>
<dbReference type="Gene3D" id="3.60.70.12">
    <property type="entry name" value="L-amino peptidase D-ALA esterase/amidase"/>
    <property type="match status" value="1"/>
</dbReference>
<evidence type="ECO:0000256" key="2">
    <source>
        <dbReference type="SAM" id="MobiDB-lite"/>
    </source>
</evidence>
<gene>
    <name evidence="3" type="ORF">J2S08_000410</name>
</gene>
<evidence type="ECO:0000313" key="4">
    <source>
        <dbReference type="Proteomes" id="UP001223586"/>
    </source>
</evidence>
<dbReference type="RefSeq" id="WP_307226169.1">
    <property type="nucleotide sequence ID" value="NZ_JAUSTT010000002.1"/>
</dbReference>
<accession>A0ABT9WMR4</accession>
<dbReference type="CDD" id="cd02253">
    <property type="entry name" value="DmpA"/>
    <property type="match status" value="1"/>
</dbReference>
<dbReference type="Pfam" id="PF03576">
    <property type="entry name" value="Peptidase_S58"/>
    <property type="match status" value="1"/>
</dbReference>
<dbReference type="SUPFAM" id="SSF56266">
    <property type="entry name" value="DmpA/ArgJ-like"/>
    <property type="match status" value="1"/>
</dbReference>
<evidence type="ECO:0000313" key="3">
    <source>
        <dbReference type="EMBL" id="MDQ0174577.1"/>
    </source>
</evidence>
<keyword evidence="3" id="KW-0378">Hydrolase</keyword>
<dbReference type="EMBL" id="JAUSTT010000002">
    <property type="protein sequence ID" value="MDQ0174577.1"/>
    <property type="molecule type" value="Genomic_DNA"/>
</dbReference>
<evidence type="ECO:0000256" key="1">
    <source>
        <dbReference type="ARBA" id="ARBA00007068"/>
    </source>
</evidence>
<comment type="similarity">
    <text evidence="1">Belongs to the peptidase S58 family.</text>
</comment>
<protein>
    <submittedName>
        <fullName evidence="3">D-aminopeptidase</fullName>
        <ecNumber evidence="3">3.4.11.19</ecNumber>
    </submittedName>
</protein>
<dbReference type="InterPro" id="IPR005321">
    <property type="entry name" value="Peptidase_S58_DmpA"/>
</dbReference>
<comment type="caution">
    <text evidence="3">The sequence shown here is derived from an EMBL/GenBank/DDBJ whole genome shotgun (WGS) entry which is preliminary data.</text>
</comment>
<keyword evidence="3" id="KW-0031">Aminopeptidase</keyword>
<dbReference type="PANTHER" id="PTHR36512:SF3">
    <property type="entry name" value="BLR5678 PROTEIN"/>
    <property type="match status" value="1"/>
</dbReference>
<name>A0ABT9WMR4_9BACI</name>
<sequence>MKARELGFNVGSLKVGKKNCITDVPDVKVGHVTLKKDTGNLERIRTGVTAIMPHNGNLFKEKVAAASFVANGFGKTTGLIQVDELGLIESPIMLTNTFSVAPVLQGTLAYMLRENPEIGDSTSSINIVVGECNDSYLNSARQLAVKPEHAIAAIENASNEQAAEGAVGAGCGTMCFGYKGGIGSSSRVISRQDLEKTADLEAPYTVGVLVLSNFGRKEECLFLQKKETDDAAFIRPDGSIMMILATDAPLSSRQLKRLAKRCMIGLSRTGSHIHHGSGDIVIAFSNAEPISHQSNEWMERKRFIRDDHPLMNLLFQAAAEATEEAIMNSCTQAETTNGRKGRVGEKMPLQPQE</sequence>
<keyword evidence="4" id="KW-1185">Reference proteome</keyword>
<organism evidence="3 4">
    <name type="scientific">Bacillus chungangensis</name>
    <dbReference type="NCBI Taxonomy" id="587633"/>
    <lineage>
        <taxon>Bacteria</taxon>
        <taxon>Bacillati</taxon>
        <taxon>Bacillota</taxon>
        <taxon>Bacilli</taxon>
        <taxon>Bacillales</taxon>
        <taxon>Bacillaceae</taxon>
        <taxon>Bacillus</taxon>
    </lineage>
</organism>
<keyword evidence="3" id="KW-0645">Protease</keyword>